<reference evidence="2 3" key="1">
    <citation type="submission" date="2021-01" db="EMBL/GenBank/DDBJ databases">
        <title>Whole genome shotgun sequence of Microbispora siamensis NBRC 104113.</title>
        <authorList>
            <person name="Komaki H."/>
            <person name="Tamura T."/>
        </authorList>
    </citation>
    <scope>NUCLEOTIDE SEQUENCE [LARGE SCALE GENOMIC DNA]</scope>
    <source>
        <strain evidence="2 3">NBRC 104113</strain>
    </source>
</reference>
<sequence length="77" mass="8922">MWIEDKVAAPRTWPLVESPCRNPHSTRRATRNLRRKGAPSAGSPLLSLPEWWLLYFKSGDQAAAEFVKMRDEIEQRD</sequence>
<evidence type="ECO:0000256" key="1">
    <source>
        <dbReference type="SAM" id="MobiDB-lite"/>
    </source>
</evidence>
<evidence type="ECO:0000313" key="2">
    <source>
        <dbReference type="EMBL" id="GIH67721.1"/>
    </source>
</evidence>
<feature type="compositionally biased region" description="Basic residues" evidence="1">
    <location>
        <begin position="24"/>
        <end position="37"/>
    </location>
</feature>
<organism evidence="2 3">
    <name type="scientific">Microbispora siamensis</name>
    <dbReference type="NCBI Taxonomy" id="564413"/>
    <lineage>
        <taxon>Bacteria</taxon>
        <taxon>Bacillati</taxon>
        <taxon>Actinomycetota</taxon>
        <taxon>Actinomycetes</taxon>
        <taxon>Streptosporangiales</taxon>
        <taxon>Streptosporangiaceae</taxon>
        <taxon>Microbispora</taxon>
    </lineage>
</organism>
<feature type="region of interest" description="Disordered" evidence="1">
    <location>
        <begin position="18"/>
        <end position="42"/>
    </location>
</feature>
<keyword evidence="3" id="KW-1185">Reference proteome</keyword>
<protein>
    <submittedName>
        <fullName evidence="2">Uncharacterized protein</fullName>
    </submittedName>
</protein>
<comment type="caution">
    <text evidence="2">The sequence shown here is derived from an EMBL/GenBank/DDBJ whole genome shotgun (WGS) entry which is preliminary data.</text>
</comment>
<dbReference type="EMBL" id="BOOF01000097">
    <property type="protein sequence ID" value="GIH67721.1"/>
    <property type="molecule type" value="Genomic_DNA"/>
</dbReference>
<name>A0ABQ4H1Z2_9ACTN</name>
<accession>A0ABQ4H1Z2</accession>
<dbReference type="Proteomes" id="UP000660454">
    <property type="component" value="Unassembled WGS sequence"/>
</dbReference>
<evidence type="ECO:0000313" key="3">
    <source>
        <dbReference type="Proteomes" id="UP000660454"/>
    </source>
</evidence>
<gene>
    <name evidence="2" type="ORF">Msi02_85380</name>
</gene>
<proteinExistence type="predicted"/>